<sequence length="162" mass="18304">MNKLVINCITSLRILLGFLFLLCVLLDLNVAYLAIIFILTAITDVGDGWLSRKYGLASDAGARFDVICDFIFIMISTFALVLRGLIPAWFLLIIILKLVEFFKTSDESLVYEKFGHFVALMFYAFPIVAVLLNDPLIVLILAIFITICALISSLSRIHRKFY</sequence>
<dbReference type="EC" id="2.7.8.5" evidence="2"/>
<feature type="transmembrane region" description="Helical" evidence="1">
    <location>
        <begin position="138"/>
        <end position="157"/>
    </location>
</feature>
<feature type="transmembrane region" description="Helical" evidence="1">
    <location>
        <begin position="12"/>
        <end position="42"/>
    </location>
</feature>
<feature type="transmembrane region" description="Helical" evidence="1">
    <location>
        <begin position="70"/>
        <end position="94"/>
    </location>
</feature>
<protein>
    <submittedName>
        <fullName evidence="2">CDP-diacylglycerol--glycerol-3-phosphate 3-phosphatidyltransferase</fullName>
        <ecNumber evidence="2">2.7.8.5</ecNumber>
    </submittedName>
</protein>
<organism evidence="2 3">
    <name type="scientific">Methanobrevibacter thaueri</name>
    <dbReference type="NCBI Taxonomy" id="190975"/>
    <lineage>
        <taxon>Archaea</taxon>
        <taxon>Methanobacteriati</taxon>
        <taxon>Methanobacteriota</taxon>
        <taxon>Methanomada group</taxon>
        <taxon>Methanobacteria</taxon>
        <taxon>Methanobacteriales</taxon>
        <taxon>Methanobacteriaceae</taxon>
        <taxon>Methanobrevibacter</taxon>
    </lineage>
</organism>
<dbReference type="GO" id="GO:0016020">
    <property type="term" value="C:membrane"/>
    <property type="evidence" value="ECO:0007669"/>
    <property type="project" value="InterPro"/>
</dbReference>
<dbReference type="OrthoDB" id="374054at2157"/>
<accession>A0A315XQ21</accession>
<dbReference type="InterPro" id="IPR043130">
    <property type="entry name" value="CDP-OH_PTrfase_TM_dom"/>
</dbReference>
<dbReference type="Pfam" id="PF01066">
    <property type="entry name" value="CDP-OH_P_transf"/>
    <property type="match status" value="1"/>
</dbReference>
<keyword evidence="2" id="KW-0808">Transferase</keyword>
<reference evidence="2 3" key="1">
    <citation type="submission" date="2017-03" db="EMBL/GenBank/DDBJ databases">
        <title>Genome sequence of Methanobrevibacter thaueri.</title>
        <authorList>
            <person name="Poehlein A."/>
            <person name="Seedorf H."/>
            <person name="Daniel R."/>
        </authorList>
    </citation>
    <scope>NUCLEOTIDE SEQUENCE [LARGE SCALE GENOMIC DNA]</scope>
    <source>
        <strain evidence="2 3">DSM 11995</strain>
    </source>
</reference>
<evidence type="ECO:0000313" key="3">
    <source>
        <dbReference type="Proteomes" id="UP000251717"/>
    </source>
</evidence>
<keyword evidence="1" id="KW-0812">Transmembrane</keyword>
<keyword evidence="1" id="KW-0472">Membrane</keyword>
<evidence type="ECO:0000313" key="2">
    <source>
        <dbReference type="EMBL" id="PWB87978.1"/>
    </source>
</evidence>
<dbReference type="RefSeq" id="WP_116591538.1">
    <property type="nucleotide sequence ID" value="NZ_MZGS01000016.1"/>
</dbReference>
<keyword evidence="1" id="KW-1133">Transmembrane helix</keyword>
<dbReference type="AlphaFoldDB" id="A0A315XQ21"/>
<dbReference type="GO" id="GO:0008654">
    <property type="term" value="P:phospholipid biosynthetic process"/>
    <property type="evidence" value="ECO:0007669"/>
    <property type="project" value="InterPro"/>
</dbReference>
<proteinExistence type="predicted"/>
<evidence type="ECO:0000256" key="1">
    <source>
        <dbReference type="SAM" id="Phobius"/>
    </source>
</evidence>
<dbReference type="InterPro" id="IPR000462">
    <property type="entry name" value="CDP-OH_P_trans"/>
</dbReference>
<dbReference type="Proteomes" id="UP000251717">
    <property type="component" value="Unassembled WGS sequence"/>
</dbReference>
<feature type="transmembrane region" description="Helical" evidence="1">
    <location>
        <begin position="114"/>
        <end position="132"/>
    </location>
</feature>
<comment type="caution">
    <text evidence="2">The sequence shown here is derived from an EMBL/GenBank/DDBJ whole genome shotgun (WGS) entry which is preliminary data.</text>
</comment>
<dbReference type="GO" id="GO:0008444">
    <property type="term" value="F:CDP-diacylglycerol-glycerol-3-phosphate 3-phosphatidyltransferase activity"/>
    <property type="evidence" value="ECO:0007669"/>
    <property type="project" value="UniProtKB-EC"/>
</dbReference>
<gene>
    <name evidence="2" type="primary">pgsA</name>
    <name evidence="2" type="ORF">MBBTH_05650</name>
</gene>
<keyword evidence="3" id="KW-1185">Reference proteome</keyword>
<dbReference type="EMBL" id="MZGS01000016">
    <property type="protein sequence ID" value="PWB87978.1"/>
    <property type="molecule type" value="Genomic_DNA"/>
</dbReference>
<dbReference type="Gene3D" id="1.20.120.1760">
    <property type="match status" value="1"/>
</dbReference>
<name>A0A315XQ21_9EURY</name>